<protein>
    <recommendedName>
        <fullName evidence="4">Secreted protein</fullName>
    </recommendedName>
</protein>
<feature type="chain" id="PRO_5043198265" description="Secreted protein" evidence="1">
    <location>
        <begin position="20"/>
        <end position="99"/>
    </location>
</feature>
<organism evidence="2 3">
    <name type="scientific">Aureobasidium pullulans</name>
    <name type="common">Black yeast</name>
    <name type="synonym">Pullularia pullulans</name>
    <dbReference type="NCBI Taxonomy" id="5580"/>
    <lineage>
        <taxon>Eukaryota</taxon>
        <taxon>Fungi</taxon>
        <taxon>Dikarya</taxon>
        <taxon>Ascomycota</taxon>
        <taxon>Pezizomycotina</taxon>
        <taxon>Dothideomycetes</taxon>
        <taxon>Dothideomycetidae</taxon>
        <taxon>Dothideales</taxon>
        <taxon>Saccotheciaceae</taxon>
        <taxon>Aureobasidium</taxon>
    </lineage>
</organism>
<comment type="caution">
    <text evidence="2">The sequence shown here is derived from an EMBL/GenBank/DDBJ whole genome shotgun (WGS) entry which is preliminary data.</text>
</comment>
<dbReference type="Proteomes" id="UP000309734">
    <property type="component" value="Unassembled WGS sequence"/>
</dbReference>
<dbReference type="AlphaFoldDB" id="A0A4T0CI20"/>
<accession>A0A4T0CI20</accession>
<gene>
    <name evidence="2" type="ORF">D6C85_07539</name>
</gene>
<dbReference type="EMBL" id="QZBS01000304">
    <property type="protein sequence ID" value="THZ68387.1"/>
    <property type="molecule type" value="Genomic_DNA"/>
</dbReference>
<name>A0A4T0CI20_AURPU</name>
<feature type="signal peptide" evidence="1">
    <location>
        <begin position="1"/>
        <end position="19"/>
    </location>
</feature>
<evidence type="ECO:0000313" key="3">
    <source>
        <dbReference type="Proteomes" id="UP000309734"/>
    </source>
</evidence>
<keyword evidence="1" id="KW-0732">Signal</keyword>
<sequence length="99" mass="11420">MFHNLHITLLMVPGVAVEALFSSQQLLAWLSISSVMSRLATIPHFRFELPFLFQALHCFRQHFQLLLRTSGPKELIDYHRLFSHLPPSNIFADLFSPTS</sequence>
<evidence type="ECO:0000256" key="1">
    <source>
        <dbReference type="SAM" id="SignalP"/>
    </source>
</evidence>
<reference evidence="2 3" key="1">
    <citation type="submission" date="2018-10" db="EMBL/GenBank/DDBJ databases">
        <title>Fifty Aureobasidium pullulans genomes reveal a recombining polyextremotolerant generalist.</title>
        <authorList>
            <person name="Gostincar C."/>
            <person name="Turk M."/>
            <person name="Zajc J."/>
            <person name="Gunde-Cimerman N."/>
        </authorList>
    </citation>
    <scope>NUCLEOTIDE SEQUENCE [LARGE SCALE GENOMIC DNA]</scope>
    <source>
        <strain evidence="2 3">EXF-3519</strain>
    </source>
</reference>
<evidence type="ECO:0008006" key="4">
    <source>
        <dbReference type="Google" id="ProtNLM"/>
    </source>
</evidence>
<evidence type="ECO:0000313" key="2">
    <source>
        <dbReference type="EMBL" id="THZ68387.1"/>
    </source>
</evidence>
<proteinExistence type="predicted"/>